<evidence type="ECO:0000313" key="2">
    <source>
        <dbReference type="EMBL" id="PHH79164.1"/>
    </source>
</evidence>
<dbReference type="EMBL" id="NJEU01000195">
    <property type="protein sequence ID" value="PHH79164.1"/>
    <property type="molecule type" value="Genomic_DNA"/>
</dbReference>
<gene>
    <name evidence="2" type="ORF">CDD82_2559</name>
</gene>
<proteinExistence type="predicted"/>
<feature type="compositionally biased region" description="Polar residues" evidence="1">
    <location>
        <begin position="65"/>
        <end position="135"/>
    </location>
</feature>
<evidence type="ECO:0000313" key="3">
    <source>
        <dbReference type="Proteomes" id="UP000224854"/>
    </source>
</evidence>
<dbReference type="AlphaFoldDB" id="A0A2C5ZIC2"/>
<keyword evidence="3" id="KW-1185">Reference proteome</keyword>
<protein>
    <submittedName>
        <fullName evidence="2">Uncharacterized protein</fullName>
    </submittedName>
</protein>
<evidence type="ECO:0000256" key="1">
    <source>
        <dbReference type="SAM" id="MobiDB-lite"/>
    </source>
</evidence>
<reference evidence="2 3" key="1">
    <citation type="submission" date="2017-06" db="EMBL/GenBank/DDBJ databases">
        <title>Ant-infecting Ophiocordyceps genomes reveal a high diversity of potential behavioral manipulation genes and a possible major role for enterotoxins.</title>
        <authorList>
            <person name="De Bekker C."/>
            <person name="Evans H.C."/>
            <person name="Brachmann A."/>
            <person name="Hughes D.P."/>
        </authorList>
    </citation>
    <scope>NUCLEOTIDE SEQUENCE [LARGE SCALE GENOMIC DNA]</scope>
    <source>
        <strain evidence="2 3">1348a</strain>
    </source>
</reference>
<feature type="region of interest" description="Disordered" evidence="1">
    <location>
        <begin position="54"/>
        <end position="153"/>
    </location>
</feature>
<dbReference type="OrthoDB" id="5103851at2759"/>
<comment type="caution">
    <text evidence="2">The sequence shown here is derived from an EMBL/GenBank/DDBJ whole genome shotgun (WGS) entry which is preliminary data.</text>
</comment>
<organism evidence="2 3">
    <name type="scientific">Ophiocordyceps australis</name>
    <dbReference type="NCBI Taxonomy" id="1399860"/>
    <lineage>
        <taxon>Eukaryota</taxon>
        <taxon>Fungi</taxon>
        <taxon>Dikarya</taxon>
        <taxon>Ascomycota</taxon>
        <taxon>Pezizomycotina</taxon>
        <taxon>Sordariomycetes</taxon>
        <taxon>Hypocreomycetidae</taxon>
        <taxon>Hypocreales</taxon>
        <taxon>Ophiocordycipitaceae</taxon>
        <taxon>Ophiocordyceps</taxon>
    </lineage>
</organism>
<sequence length="173" mass="17412">MELRIKTNSPTRAANEAITETAAPQEIGAITADGYLVYSLNICTIVHSTACQTSMSTGGAAPTPSAENSSVATSDGSYETSSAPAYTDDNGQVSSAPFTVVSSTTDAQGSPTVITETQSSEQPTDQVTQTDNYTAPSAPKDAPIPTSTGASNSIGAGHGLAVGAGAMAMAWML</sequence>
<accession>A0A2C5ZIC2</accession>
<name>A0A2C5ZIC2_9HYPO</name>
<dbReference type="Proteomes" id="UP000224854">
    <property type="component" value="Unassembled WGS sequence"/>
</dbReference>